<evidence type="ECO:0008006" key="3">
    <source>
        <dbReference type="Google" id="ProtNLM"/>
    </source>
</evidence>
<keyword evidence="2" id="KW-1185">Reference proteome</keyword>
<dbReference type="HOGENOM" id="CLU_123182_0_0_5"/>
<dbReference type="STRING" id="670307.HYPDE_27533"/>
<dbReference type="eggNOG" id="ENOG502Z7UG">
    <property type="taxonomic scope" value="Bacteria"/>
</dbReference>
<evidence type="ECO:0000313" key="2">
    <source>
        <dbReference type="Proteomes" id="UP000005952"/>
    </source>
</evidence>
<sequence length="169" mass="19489">MRVDPNTARAPRPDAGPLHTDVELTWLEGRIEHWIRFGHDCGETILDRRRRILRFAPGSVFAFVRWASNDFGTIVSRIDIVRAIDRGETYQTLPFVRPGGEILLRISGWPKVERVLQAIDAVEALDIDAADAAPDHWRHLHNRLVAGEPPRPYSRDQHRAWLLRRRLTP</sequence>
<accession>N0B9H5</accession>
<dbReference type="EMBL" id="CP005587">
    <property type="protein sequence ID" value="AGK57186.1"/>
    <property type="molecule type" value="Genomic_DNA"/>
</dbReference>
<dbReference type="OrthoDB" id="9810432at2"/>
<dbReference type="InterPro" id="IPR021263">
    <property type="entry name" value="DUF2840"/>
</dbReference>
<reference evidence="1 2" key="1">
    <citation type="journal article" date="2013" name="Genome Announc.">
        <title>Genome sequences for three denitrifying bacterial strains isolated from a uranium- and nitrate-contaminated subsurface environment.</title>
        <authorList>
            <person name="Venkatramanan R."/>
            <person name="Prakash O."/>
            <person name="Woyke T."/>
            <person name="Chain P."/>
            <person name="Goodwin L.A."/>
            <person name="Watson D."/>
            <person name="Brooks S."/>
            <person name="Kostka J.E."/>
            <person name="Green S.J."/>
        </authorList>
    </citation>
    <scope>NUCLEOTIDE SEQUENCE [LARGE SCALE GENOMIC DNA]</scope>
    <source>
        <strain evidence="1 2">1NES1</strain>
    </source>
</reference>
<dbReference type="Pfam" id="PF11000">
    <property type="entry name" value="DUF2840"/>
    <property type="match status" value="1"/>
</dbReference>
<evidence type="ECO:0000313" key="1">
    <source>
        <dbReference type="EMBL" id="AGK57186.1"/>
    </source>
</evidence>
<gene>
    <name evidence="1" type="ORF">HYPDE_27533</name>
</gene>
<dbReference type="AlphaFoldDB" id="N0B9H5"/>
<organism evidence="1 2">
    <name type="scientific">Hyphomicrobium denitrificans 1NES1</name>
    <dbReference type="NCBI Taxonomy" id="670307"/>
    <lineage>
        <taxon>Bacteria</taxon>
        <taxon>Pseudomonadati</taxon>
        <taxon>Pseudomonadota</taxon>
        <taxon>Alphaproteobacteria</taxon>
        <taxon>Hyphomicrobiales</taxon>
        <taxon>Hyphomicrobiaceae</taxon>
        <taxon>Hyphomicrobium</taxon>
    </lineage>
</organism>
<dbReference type="Proteomes" id="UP000005952">
    <property type="component" value="Chromosome"/>
</dbReference>
<dbReference type="KEGG" id="hdt:HYPDE_27533"/>
<protein>
    <recommendedName>
        <fullName evidence="3">Glycosidase</fullName>
    </recommendedName>
</protein>
<dbReference type="RefSeq" id="WP_015597223.1">
    <property type="nucleotide sequence ID" value="NC_021172.1"/>
</dbReference>
<proteinExistence type="predicted"/>
<name>N0B9H5_9HYPH</name>